<feature type="domain" description="Novel STAND NTPase 1" evidence="2">
    <location>
        <begin position="17"/>
        <end position="397"/>
    </location>
</feature>
<proteinExistence type="predicted"/>
<dbReference type="Proteomes" id="UP000319213">
    <property type="component" value="Unassembled WGS sequence"/>
</dbReference>
<evidence type="ECO:0000256" key="1">
    <source>
        <dbReference type="PROSITE-ProRule" id="PRU00339"/>
    </source>
</evidence>
<keyword evidence="1" id="KW-0802">TPR repeat</keyword>
<dbReference type="PROSITE" id="PS50005">
    <property type="entry name" value="TPR"/>
    <property type="match status" value="1"/>
</dbReference>
<dbReference type="InterPro" id="IPR019734">
    <property type="entry name" value="TPR_rpt"/>
</dbReference>
<dbReference type="AlphaFoldDB" id="A0A543J178"/>
<organism evidence="3 4">
    <name type="scientific">Thermopolyspora flexuosa</name>
    <dbReference type="NCBI Taxonomy" id="103836"/>
    <lineage>
        <taxon>Bacteria</taxon>
        <taxon>Bacillati</taxon>
        <taxon>Actinomycetota</taxon>
        <taxon>Actinomycetes</taxon>
        <taxon>Streptosporangiales</taxon>
        <taxon>Streptosporangiaceae</taxon>
        <taxon>Thermopolyspora</taxon>
    </lineage>
</organism>
<gene>
    <name evidence="3" type="ORF">FHX40_3316</name>
</gene>
<dbReference type="SUPFAM" id="SSF48452">
    <property type="entry name" value="TPR-like"/>
    <property type="match status" value="2"/>
</dbReference>
<evidence type="ECO:0000313" key="3">
    <source>
        <dbReference type="EMBL" id="TQM76572.1"/>
    </source>
</evidence>
<dbReference type="OrthoDB" id="3204522at2"/>
<dbReference type="Pfam" id="PF20703">
    <property type="entry name" value="nSTAND1"/>
    <property type="match status" value="1"/>
</dbReference>
<feature type="repeat" description="TPR" evidence="1">
    <location>
        <begin position="483"/>
        <end position="516"/>
    </location>
</feature>
<accession>A0A543J178</accession>
<comment type="caution">
    <text evidence="3">The sequence shown here is derived from an EMBL/GenBank/DDBJ whole genome shotgun (WGS) entry which is preliminary data.</text>
</comment>
<evidence type="ECO:0000313" key="4">
    <source>
        <dbReference type="Proteomes" id="UP000319213"/>
    </source>
</evidence>
<keyword evidence="4" id="KW-1185">Reference proteome</keyword>
<name>A0A543J178_9ACTN</name>
<reference evidence="3 4" key="1">
    <citation type="submission" date="2019-06" db="EMBL/GenBank/DDBJ databases">
        <title>Sequencing the genomes of 1000 actinobacteria strains.</title>
        <authorList>
            <person name="Klenk H.-P."/>
        </authorList>
    </citation>
    <scope>NUCLEOTIDE SEQUENCE [LARGE SCALE GENOMIC DNA]</scope>
    <source>
        <strain evidence="3 4">DSM 43186</strain>
    </source>
</reference>
<dbReference type="InterPro" id="IPR011990">
    <property type="entry name" value="TPR-like_helical_dom_sf"/>
</dbReference>
<dbReference type="InterPro" id="IPR049052">
    <property type="entry name" value="nSTAND1"/>
</dbReference>
<dbReference type="EMBL" id="VFPQ01000001">
    <property type="protein sequence ID" value="TQM76572.1"/>
    <property type="molecule type" value="Genomic_DNA"/>
</dbReference>
<sequence>MSTVRTMMTPRGRTGCPYVGLRPFTGEEHGLFFGRDREARDVAVIWQATGLTVLFGASGVGKTSLLHAGVVPRIDPARADVLPIARPAPRPSGRPGAGPYPPPGVNRYVLELLSAWAPDQPPATLAHLTISEFLARRPVRYDRYGDPVPVLAAIDQAEELFSGPVQWKAERTACLEQLAQAACEHDGLHLLLSLREEYLAAVLPYERPLGHGSRARFHLLPFTPEAALEAVIGPLRHTDRSFGPGAAEVLVDDLRTVTFVNDEGRRTRLVVDEVEPVQLQVVCSALWESLPPEVTRITAEHVRAYADVDRFLVGFCRRALQEVADAHGITVGELRHWLSSNFITEHGTRSVVNEGLQETAGMPNAIARALEDRHMLRAEYRINSRWYELQHDRLISAIRRPESPAADLEQARKALAEGRWEAARELAEEAARVAEIEDTWVRAEAQAILGEVDAASGDVASAHRRFEEAAETFALLQQFGKVAGVLAAQGRLRLAQGEYATAVETLKTALTWAPGDVSVQLALGQALWLSGQPHAALACLNGTVERADRPPADALALRGEILADLGRARDALRDLARVRSHLRPATLAARALAFALTGRHDVAEQDALDAVDTAGGLGSEPQNVPDGRAPALLRAARTHELLGDLVRAAMLAKQALETPGLPPHLRRQADELLARIA</sequence>
<evidence type="ECO:0000259" key="2">
    <source>
        <dbReference type="Pfam" id="PF20703"/>
    </source>
</evidence>
<protein>
    <submittedName>
        <fullName evidence="3">Tetratricopeptide repeat protein</fullName>
    </submittedName>
</protein>
<dbReference type="Gene3D" id="1.25.40.10">
    <property type="entry name" value="Tetratricopeptide repeat domain"/>
    <property type="match status" value="1"/>
</dbReference>
<dbReference type="Pfam" id="PF14559">
    <property type="entry name" value="TPR_19"/>
    <property type="match status" value="1"/>
</dbReference>